<accession>A0ABT4LEX2</accession>
<protein>
    <submittedName>
        <fullName evidence="3">Uncharacterized protein</fullName>
    </submittedName>
</protein>
<organism evidence="3 4">
    <name type="scientific">Kiloniella laminariae</name>
    <dbReference type="NCBI Taxonomy" id="454162"/>
    <lineage>
        <taxon>Bacteria</taxon>
        <taxon>Pseudomonadati</taxon>
        <taxon>Pseudomonadota</taxon>
        <taxon>Alphaproteobacteria</taxon>
        <taxon>Rhodospirillales</taxon>
        <taxon>Kiloniellaceae</taxon>
        <taxon>Kiloniella</taxon>
    </lineage>
</organism>
<proteinExistence type="predicted"/>
<keyword evidence="4" id="KW-1185">Reference proteome</keyword>
<keyword evidence="1" id="KW-0175">Coiled coil</keyword>
<feature type="region of interest" description="Disordered" evidence="2">
    <location>
        <begin position="190"/>
        <end position="289"/>
    </location>
</feature>
<comment type="caution">
    <text evidence="3">The sequence shown here is derived from an EMBL/GenBank/DDBJ whole genome shotgun (WGS) entry which is preliminary data.</text>
</comment>
<sequence>MKRTQLDMRRFEKVVALLDSAVEGEASAAFGRARHLLASAGVSFQELMVGTSVAEGGKFASAQEQAQEHQLESLRWSLARQELQIATLRQAVEEKSAVIKKEQEKRFLLERELSGVRKALAVQMEEALNRREEAEKLFRDLSRSRSEALELLREMEQLKSAGNDKKNQDTGTLKKDVRFDEQVMVPAPGAVRNGTAGVMPSASSGPNQPVGKKLSSSSSSSGAKGQGALDLVGGRDNEGGQQYRWAPVEQRHYTVTATASRPGNDDPGFEEPGFRITTPVGTKTARVEA</sequence>
<reference evidence="3" key="1">
    <citation type="submission" date="2022-12" db="EMBL/GenBank/DDBJ databases">
        <title>Bacterial isolates from different developmental stages of Nematostella vectensis.</title>
        <authorList>
            <person name="Fraune S."/>
        </authorList>
    </citation>
    <scope>NUCLEOTIDE SEQUENCE</scope>
    <source>
        <strain evidence="3">G21630-S1</strain>
    </source>
</reference>
<dbReference type="Proteomes" id="UP001069802">
    <property type="component" value="Unassembled WGS sequence"/>
</dbReference>
<dbReference type="RefSeq" id="WP_269421837.1">
    <property type="nucleotide sequence ID" value="NZ_JAPWGY010000001.1"/>
</dbReference>
<evidence type="ECO:0000313" key="4">
    <source>
        <dbReference type="Proteomes" id="UP001069802"/>
    </source>
</evidence>
<name>A0ABT4LEX2_9PROT</name>
<evidence type="ECO:0000256" key="1">
    <source>
        <dbReference type="SAM" id="Coils"/>
    </source>
</evidence>
<dbReference type="EMBL" id="JAPWGY010000001">
    <property type="protein sequence ID" value="MCZ4279637.1"/>
    <property type="molecule type" value="Genomic_DNA"/>
</dbReference>
<gene>
    <name evidence="3" type="ORF">O4H49_02530</name>
</gene>
<feature type="coiled-coil region" evidence="1">
    <location>
        <begin position="71"/>
        <end position="168"/>
    </location>
</feature>
<evidence type="ECO:0000256" key="2">
    <source>
        <dbReference type="SAM" id="MobiDB-lite"/>
    </source>
</evidence>
<evidence type="ECO:0000313" key="3">
    <source>
        <dbReference type="EMBL" id="MCZ4279637.1"/>
    </source>
</evidence>